<sequence>MYDPISQHGKYQASVLTSTELLLLLVEVPDWCSNHHIVNQSILRNLPPMEDSCTVRYII</sequence>
<organism evidence="1 2">
    <name type="scientific">Triticum urartu</name>
    <name type="common">Red wild einkorn</name>
    <name type="synonym">Crithodium urartu</name>
    <dbReference type="NCBI Taxonomy" id="4572"/>
    <lineage>
        <taxon>Eukaryota</taxon>
        <taxon>Viridiplantae</taxon>
        <taxon>Streptophyta</taxon>
        <taxon>Embryophyta</taxon>
        <taxon>Tracheophyta</taxon>
        <taxon>Spermatophyta</taxon>
        <taxon>Magnoliopsida</taxon>
        <taxon>Liliopsida</taxon>
        <taxon>Poales</taxon>
        <taxon>Poaceae</taxon>
        <taxon>BOP clade</taxon>
        <taxon>Pooideae</taxon>
        <taxon>Triticodae</taxon>
        <taxon>Triticeae</taxon>
        <taxon>Triticinae</taxon>
        <taxon>Triticum</taxon>
    </lineage>
</organism>
<dbReference type="AlphaFoldDB" id="A0A8R7K6B5"/>
<protein>
    <submittedName>
        <fullName evidence="1">Uncharacterized protein</fullName>
    </submittedName>
</protein>
<evidence type="ECO:0000313" key="1">
    <source>
        <dbReference type="EnsemblPlants" id="TuG1812G0100003943.01.T01.cds254258"/>
    </source>
</evidence>
<name>A0A8R7K6B5_TRIUA</name>
<dbReference type="EnsemblPlants" id="TuG1812G0100003943.01.T01">
    <property type="protein sequence ID" value="TuG1812G0100003943.01.T01.cds254258"/>
    <property type="gene ID" value="TuG1812G0100003943.01"/>
</dbReference>
<reference evidence="2" key="1">
    <citation type="journal article" date="2013" name="Nature">
        <title>Draft genome of the wheat A-genome progenitor Triticum urartu.</title>
        <authorList>
            <person name="Ling H.Q."/>
            <person name="Zhao S."/>
            <person name="Liu D."/>
            <person name="Wang J."/>
            <person name="Sun H."/>
            <person name="Zhang C."/>
            <person name="Fan H."/>
            <person name="Li D."/>
            <person name="Dong L."/>
            <person name="Tao Y."/>
            <person name="Gao C."/>
            <person name="Wu H."/>
            <person name="Li Y."/>
            <person name="Cui Y."/>
            <person name="Guo X."/>
            <person name="Zheng S."/>
            <person name="Wang B."/>
            <person name="Yu K."/>
            <person name="Liang Q."/>
            <person name="Yang W."/>
            <person name="Lou X."/>
            <person name="Chen J."/>
            <person name="Feng M."/>
            <person name="Jian J."/>
            <person name="Zhang X."/>
            <person name="Luo G."/>
            <person name="Jiang Y."/>
            <person name="Liu J."/>
            <person name="Wang Z."/>
            <person name="Sha Y."/>
            <person name="Zhang B."/>
            <person name="Wu H."/>
            <person name="Tang D."/>
            <person name="Shen Q."/>
            <person name="Xue P."/>
            <person name="Zou S."/>
            <person name="Wang X."/>
            <person name="Liu X."/>
            <person name="Wang F."/>
            <person name="Yang Y."/>
            <person name="An X."/>
            <person name="Dong Z."/>
            <person name="Zhang K."/>
            <person name="Zhang X."/>
            <person name="Luo M.C."/>
            <person name="Dvorak J."/>
            <person name="Tong Y."/>
            <person name="Wang J."/>
            <person name="Yang H."/>
            <person name="Li Z."/>
            <person name="Wang D."/>
            <person name="Zhang A."/>
            <person name="Wang J."/>
        </authorList>
    </citation>
    <scope>NUCLEOTIDE SEQUENCE</scope>
    <source>
        <strain evidence="2">cv. G1812</strain>
    </source>
</reference>
<proteinExistence type="predicted"/>
<reference evidence="1" key="2">
    <citation type="submission" date="2018-03" db="EMBL/GenBank/DDBJ databases">
        <title>The Triticum urartu genome reveals the dynamic nature of wheat genome evolution.</title>
        <authorList>
            <person name="Ling H."/>
            <person name="Ma B."/>
            <person name="Shi X."/>
            <person name="Liu H."/>
            <person name="Dong L."/>
            <person name="Sun H."/>
            <person name="Cao Y."/>
            <person name="Gao Q."/>
            <person name="Zheng S."/>
            <person name="Li Y."/>
            <person name="Yu Y."/>
            <person name="Du H."/>
            <person name="Qi M."/>
            <person name="Li Y."/>
            <person name="Yu H."/>
            <person name="Cui Y."/>
            <person name="Wang N."/>
            <person name="Chen C."/>
            <person name="Wu H."/>
            <person name="Zhao Y."/>
            <person name="Zhang J."/>
            <person name="Li Y."/>
            <person name="Zhou W."/>
            <person name="Zhang B."/>
            <person name="Hu W."/>
            <person name="Eijk M."/>
            <person name="Tang J."/>
            <person name="Witsenboer H."/>
            <person name="Zhao S."/>
            <person name="Li Z."/>
            <person name="Zhang A."/>
            <person name="Wang D."/>
            <person name="Liang C."/>
        </authorList>
    </citation>
    <scope>NUCLEOTIDE SEQUENCE [LARGE SCALE GENOMIC DNA]</scope>
    <source>
        <strain evidence="1">cv. G1812</strain>
    </source>
</reference>
<accession>A0A8R7K6B5</accession>
<evidence type="ECO:0000313" key="2">
    <source>
        <dbReference type="Proteomes" id="UP000015106"/>
    </source>
</evidence>
<reference evidence="1" key="3">
    <citation type="submission" date="2022-06" db="UniProtKB">
        <authorList>
            <consortium name="EnsemblPlants"/>
        </authorList>
    </citation>
    <scope>IDENTIFICATION</scope>
</reference>
<keyword evidence="2" id="KW-1185">Reference proteome</keyword>
<dbReference type="Gramene" id="TuG1812G0100003943.01.T01">
    <property type="protein sequence ID" value="TuG1812G0100003943.01.T01.cds254258"/>
    <property type="gene ID" value="TuG1812G0100003943.01"/>
</dbReference>
<dbReference type="Proteomes" id="UP000015106">
    <property type="component" value="Chromosome 1"/>
</dbReference>